<dbReference type="EMBL" id="CP053073">
    <property type="protein sequence ID" value="QJR16497.1"/>
    <property type="molecule type" value="Genomic_DNA"/>
</dbReference>
<dbReference type="Gene3D" id="3.40.50.150">
    <property type="entry name" value="Vaccinia Virus protein VP39"/>
    <property type="match status" value="1"/>
</dbReference>
<dbReference type="GO" id="GO:0008757">
    <property type="term" value="F:S-adenosylmethionine-dependent methyltransferase activity"/>
    <property type="evidence" value="ECO:0007669"/>
    <property type="project" value="InterPro"/>
</dbReference>
<reference evidence="2 3" key="1">
    <citation type="submission" date="2020-04" db="EMBL/GenBank/DDBJ databases">
        <title>Usitatibacter rugosus gen. nov., sp. nov. and Usitatibacter palustris sp. nov., novel members of Usitatibacteraceae fam. nov. within the order Nitrosomonadales isolated from soil.</title>
        <authorList>
            <person name="Huber K.J."/>
            <person name="Neumann-Schaal M."/>
            <person name="Geppert A."/>
            <person name="Luckner M."/>
            <person name="Wanner G."/>
            <person name="Overmann J."/>
        </authorList>
    </citation>
    <scope>NUCLEOTIDE SEQUENCE [LARGE SCALE GENOMIC DNA]</scope>
    <source>
        <strain evidence="2 3">Swamp67</strain>
    </source>
</reference>
<dbReference type="InterPro" id="IPR013216">
    <property type="entry name" value="Methyltransf_11"/>
</dbReference>
<dbReference type="PANTHER" id="PTHR43861:SF1">
    <property type="entry name" value="TRANS-ACONITATE 2-METHYLTRANSFERASE"/>
    <property type="match status" value="1"/>
</dbReference>
<dbReference type="GO" id="GO:0032259">
    <property type="term" value="P:methylation"/>
    <property type="evidence" value="ECO:0007669"/>
    <property type="project" value="UniProtKB-KW"/>
</dbReference>
<dbReference type="KEGG" id="upl:DSM104440_03332"/>
<dbReference type="AlphaFoldDB" id="A0A6M4HEQ7"/>
<dbReference type="GO" id="GO:0043770">
    <property type="term" value="F:demethylmenaquinone methyltransferase activity"/>
    <property type="evidence" value="ECO:0007669"/>
    <property type="project" value="UniProtKB-EC"/>
</dbReference>
<keyword evidence="3" id="KW-1185">Reference proteome</keyword>
<accession>A0A6M4HEQ7</accession>
<dbReference type="Pfam" id="PF08241">
    <property type="entry name" value="Methyltransf_11"/>
    <property type="match status" value="1"/>
</dbReference>
<keyword evidence="2" id="KW-0489">Methyltransferase</keyword>
<feature type="domain" description="Methyltransferase type 11" evidence="1">
    <location>
        <begin position="42"/>
        <end position="133"/>
    </location>
</feature>
<evidence type="ECO:0000313" key="2">
    <source>
        <dbReference type="EMBL" id="QJR16497.1"/>
    </source>
</evidence>
<gene>
    <name evidence="2" type="ORF">DSM104440_03332</name>
</gene>
<dbReference type="SUPFAM" id="SSF53335">
    <property type="entry name" value="S-adenosyl-L-methionine-dependent methyltransferases"/>
    <property type="match status" value="1"/>
</dbReference>
<dbReference type="Proteomes" id="UP000503096">
    <property type="component" value="Chromosome"/>
</dbReference>
<organism evidence="2 3">
    <name type="scientific">Usitatibacter palustris</name>
    <dbReference type="NCBI Taxonomy" id="2732487"/>
    <lineage>
        <taxon>Bacteria</taxon>
        <taxon>Pseudomonadati</taxon>
        <taxon>Pseudomonadota</taxon>
        <taxon>Betaproteobacteria</taxon>
        <taxon>Nitrosomonadales</taxon>
        <taxon>Usitatibacteraceae</taxon>
        <taxon>Usitatibacter</taxon>
    </lineage>
</organism>
<dbReference type="CDD" id="cd02440">
    <property type="entry name" value="AdoMet_MTases"/>
    <property type="match status" value="1"/>
</dbReference>
<dbReference type="InParanoid" id="A0A6M4HEQ7"/>
<evidence type="ECO:0000259" key="1">
    <source>
        <dbReference type="Pfam" id="PF08241"/>
    </source>
</evidence>
<dbReference type="InterPro" id="IPR029063">
    <property type="entry name" value="SAM-dependent_MTases_sf"/>
</dbReference>
<proteinExistence type="predicted"/>
<keyword evidence="2" id="KW-0808">Transferase</keyword>
<name>A0A6M4HEQ7_9PROT</name>
<dbReference type="EC" id="2.1.1.163" evidence="2"/>
<evidence type="ECO:0000313" key="3">
    <source>
        <dbReference type="Proteomes" id="UP000503096"/>
    </source>
</evidence>
<dbReference type="PANTHER" id="PTHR43861">
    <property type="entry name" value="TRANS-ACONITATE 2-METHYLTRANSFERASE-RELATED"/>
    <property type="match status" value="1"/>
</dbReference>
<sequence>MDLATYAVEAEVERTHWWFAGRRKMLRRLITGLGIARDARILDIGTSTGTNLRMLKEMAFTRYEGLDMSDDAVRWCDSKGLGKVTRGDVCNIPFPDATFDLVLATDIIEHVDDDGRALAEIRRVLKPGASVIITVPAFQFLWGLQDDVAHHKRRYRGGQVDAVIAGAGLQRRASFYFNFILLAPIYAARQVIRLMRIPLRSENEVNGPFVNRLLNWIFGFDVAVAPWLHVPFGVSYLAVAVREPGAETRVD</sequence>
<protein>
    <submittedName>
        <fullName evidence="2">2-methoxy-6-polyprenyl-1,4-benzoquinol methylase, mitochondrial</fullName>
        <ecNumber evidence="2">2.1.1.163</ecNumber>
    </submittedName>
</protein>
<dbReference type="RefSeq" id="WP_171164654.1">
    <property type="nucleotide sequence ID" value="NZ_CP053073.1"/>
</dbReference>